<proteinExistence type="inferred from homology"/>
<dbReference type="EMBL" id="MU007018">
    <property type="protein sequence ID" value="KAF2434039.1"/>
    <property type="molecule type" value="Genomic_DNA"/>
</dbReference>
<dbReference type="Proteomes" id="UP000800235">
    <property type="component" value="Unassembled WGS sequence"/>
</dbReference>
<evidence type="ECO:0000256" key="3">
    <source>
        <dbReference type="ARBA" id="ARBA00022729"/>
    </source>
</evidence>
<feature type="region of interest" description="Disordered" evidence="9">
    <location>
        <begin position="251"/>
        <end position="281"/>
    </location>
</feature>
<evidence type="ECO:0000256" key="8">
    <source>
        <dbReference type="ARBA" id="ARBA00038311"/>
    </source>
</evidence>
<dbReference type="PANTHER" id="PTHR12924">
    <property type="entry name" value="TRANSLOCON-ASSOCIATED PROTEIN, ALPHA SUBUNIT"/>
    <property type="match status" value="1"/>
</dbReference>
<feature type="signal peptide" evidence="11">
    <location>
        <begin position="1"/>
        <end position="21"/>
    </location>
</feature>
<comment type="caution">
    <text evidence="12">The sequence shown here is derived from an EMBL/GenBank/DDBJ whole genome shotgun (WGS) entry which is preliminary data.</text>
</comment>
<keyword evidence="2 10" id="KW-0812">Transmembrane</keyword>
<evidence type="ECO:0000313" key="13">
    <source>
        <dbReference type="Proteomes" id="UP000800235"/>
    </source>
</evidence>
<keyword evidence="4" id="KW-0256">Endoplasmic reticulum</keyword>
<feature type="chain" id="PRO_5040110595" description="Signal sequence receptor subunit alpha" evidence="11">
    <location>
        <begin position="22"/>
        <end position="281"/>
    </location>
</feature>
<accession>A0A9P4NZL4</accession>
<dbReference type="AlphaFoldDB" id="A0A9P4NZL4"/>
<dbReference type="GO" id="GO:0005789">
    <property type="term" value="C:endoplasmic reticulum membrane"/>
    <property type="evidence" value="ECO:0007669"/>
    <property type="project" value="UniProtKB-SubCell"/>
</dbReference>
<dbReference type="Pfam" id="PF03896">
    <property type="entry name" value="TRAP_alpha"/>
    <property type="match status" value="1"/>
</dbReference>
<evidence type="ECO:0000313" key="12">
    <source>
        <dbReference type="EMBL" id="KAF2434039.1"/>
    </source>
</evidence>
<comment type="similarity">
    <text evidence="8">Belongs to the IRC22 family.</text>
</comment>
<protein>
    <recommendedName>
        <fullName evidence="14">Signal sequence receptor subunit alpha</fullName>
    </recommendedName>
</protein>
<dbReference type="PANTHER" id="PTHR12924:SF0">
    <property type="entry name" value="TRANSLOCON-ASSOCIATED PROTEIN SUBUNIT ALPHA"/>
    <property type="match status" value="1"/>
</dbReference>
<reference evidence="12" key="1">
    <citation type="journal article" date="2020" name="Stud. Mycol.">
        <title>101 Dothideomycetes genomes: a test case for predicting lifestyles and emergence of pathogens.</title>
        <authorList>
            <person name="Haridas S."/>
            <person name="Albert R."/>
            <person name="Binder M."/>
            <person name="Bloem J."/>
            <person name="Labutti K."/>
            <person name="Salamov A."/>
            <person name="Andreopoulos B."/>
            <person name="Baker S."/>
            <person name="Barry K."/>
            <person name="Bills G."/>
            <person name="Bluhm B."/>
            <person name="Cannon C."/>
            <person name="Castanera R."/>
            <person name="Culley D."/>
            <person name="Daum C."/>
            <person name="Ezra D."/>
            <person name="Gonzalez J."/>
            <person name="Henrissat B."/>
            <person name="Kuo A."/>
            <person name="Liang C."/>
            <person name="Lipzen A."/>
            <person name="Lutzoni F."/>
            <person name="Magnuson J."/>
            <person name="Mondo S."/>
            <person name="Nolan M."/>
            <person name="Ohm R."/>
            <person name="Pangilinan J."/>
            <person name="Park H.-J."/>
            <person name="Ramirez L."/>
            <person name="Alfaro M."/>
            <person name="Sun H."/>
            <person name="Tritt A."/>
            <person name="Yoshinaga Y."/>
            <person name="Zwiers L.-H."/>
            <person name="Turgeon B."/>
            <person name="Goodwin S."/>
            <person name="Spatafora J."/>
            <person name="Crous P."/>
            <person name="Grigoriev I."/>
        </authorList>
    </citation>
    <scope>NUCLEOTIDE SEQUENCE</scope>
    <source>
        <strain evidence="12">CBS 130266</strain>
    </source>
</reference>
<name>A0A9P4NZL4_9PEZI</name>
<evidence type="ECO:0000256" key="10">
    <source>
        <dbReference type="SAM" id="Phobius"/>
    </source>
</evidence>
<evidence type="ECO:0000256" key="11">
    <source>
        <dbReference type="SAM" id="SignalP"/>
    </source>
</evidence>
<evidence type="ECO:0000256" key="9">
    <source>
        <dbReference type="SAM" id="MobiDB-lite"/>
    </source>
</evidence>
<comment type="function">
    <text evidence="7">Is probably involved in a pathway contributing to genomic integrity.</text>
</comment>
<evidence type="ECO:0008006" key="14">
    <source>
        <dbReference type="Google" id="ProtNLM"/>
    </source>
</evidence>
<comment type="subcellular location">
    <subcellularLocation>
        <location evidence="1">Endoplasmic reticulum membrane</location>
        <topology evidence="1">Single-pass type I membrane protein</topology>
    </subcellularLocation>
</comment>
<feature type="transmembrane region" description="Helical" evidence="10">
    <location>
        <begin position="169"/>
        <end position="187"/>
    </location>
</feature>
<organism evidence="12 13">
    <name type="scientific">Tothia fuscella</name>
    <dbReference type="NCBI Taxonomy" id="1048955"/>
    <lineage>
        <taxon>Eukaryota</taxon>
        <taxon>Fungi</taxon>
        <taxon>Dikarya</taxon>
        <taxon>Ascomycota</taxon>
        <taxon>Pezizomycotina</taxon>
        <taxon>Dothideomycetes</taxon>
        <taxon>Pleosporomycetidae</taxon>
        <taxon>Venturiales</taxon>
        <taxon>Cylindrosympodiaceae</taxon>
        <taxon>Tothia</taxon>
    </lineage>
</organism>
<evidence type="ECO:0000256" key="1">
    <source>
        <dbReference type="ARBA" id="ARBA00004115"/>
    </source>
</evidence>
<gene>
    <name evidence="12" type="ORF">EJ08DRAFT_646910</name>
</gene>
<keyword evidence="3 11" id="KW-0732">Signal</keyword>
<keyword evidence="5 10" id="KW-1133">Transmembrane helix</keyword>
<dbReference type="InterPro" id="IPR005595">
    <property type="entry name" value="TRAP_alpha"/>
</dbReference>
<keyword evidence="6 10" id="KW-0472">Membrane</keyword>
<keyword evidence="13" id="KW-1185">Reference proteome</keyword>
<dbReference type="OrthoDB" id="1926781at2759"/>
<evidence type="ECO:0000256" key="6">
    <source>
        <dbReference type="ARBA" id="ARBA00023136"/>
    </source>
</evidence>
<evidence type="ECO:0000256" key="7">
    <source>
        <dbReference type="ARBA" id="ARBA00037565"/>
    </source>
</evidence>
<evidence type="ECO:0000256" key="4">
    <source>
        <dbReference type="ARBA" id="ARBA00022824"/>
    </source>
</evidence>
<sequence>MVSFRSTALALLPLLALQARAAIQVEEILEKDAANAPAAQAPIDVQVSTSFPQSEIFGVKLVNGHATQAVLSVKNNEADPILVRVIGGALLQSADIVRNLTIAKYGVQIPPGANQSLTYNFATVLKPQDLTLYLSAIVNKGEVSYQIPAFNGTVTIVEAPISLFDPQIIFLYLFLLSLFAGTCYFIYRTWIRTLFPQTRRGGKGGERAKTSLQGKRVNPADQVAVGGTDGPAVTSGAKTFDQSWIPAQHLQRPEAKRIRSGTPKAKIRPGKVVSGDPMSWT</sequence>
<evidence type="ECO:0000256" key="5">
    <source>
        <dbReference type="ARBA" id="ARBA00022989"/>
    </source>
</evidence>
<evidence type="ECO:0000256" key="2">
    <source>
        <dbReference type="ARBA" id="ARBA00022692"/>
    </source>
</evidence>